<dbReference type="Proteomes" id="UP000001947">
    <property type="component" value="Chromosome"/>
</dbReference>
<dbReference type="KEGG" id="sde:Sde_3011"/>
<dbReference type="AlphaFoldDB" id="Q21GB1"/>
<sequence>MKILFLIMFLVFSNVVNADQTSWAKIRQMNYSATADFLFFITTGKWEVKSGDNITCEPTYIQVTKSVLGRDKMLSIGLAAHMAGKEVMFHGECGSNINYFEATYIVIR</sequence>
<gene>
    <name evidence="2" type="ordered locus">Sde_3011</name>
</gene>
<feature type="signal peptide" evidence="1">
    <location>
        <begin position="1"/>
        <end position="18"/>
    </location>
</feature>
<reference evidence="2 3" key="1">
    <citation type="journal article" date="2008" name="PLoS Genet.">
        <title>Complete genome sequence of the complex carbohydrate-degrading marine bacterium, Saccharophagus degradans strain 2-40 T.</title>
        <authorList>
            <person name="Weiner R.M."/>
            <person name="Taylor L.E.II."/>
            <person name="Henrissat B."/>
            <person name="Hauser L."/>
            <person name="Land M."/>
            <person name="Coutinho P.M."/>
            <person name="Rancurel C."/>
            <person name="Saunders E.H."/>
            <person name="Longmire A.G."/>
            <person name="Zhang H."/>
            <person name="Bayer E.A."/>
            <person name="Gilbert H.J."/>
            <person name="Larimer F."/>
            <person name="Zhulin I.B."/>
            <person name="Ekborg N.A."/>
            <person name="Lamed R."/>
            <person name="Richardson P.M."/>
            <person name="Borovok I."/>
            <person name="Hutcheson S."/>
        </authorList>
    </citation>
    <scope>NUCLEOTIDE SEQUENCE [LARGE SCALE GENOMIC DNA]</scope>
    <source>
        <strain evidence="3">2-40 / ATCC 43961 / DSM 17024</strain>
    </source>
</reference>
<dbReference type="EMBL" id="CP000282">
    <property type="protein sequence ID" value="ABD82268.1"/>
    <property type="molecule type" value="Genomic_DNA"/>
</dbReference>
<dbReference type="HOGENOM" id="CLU_2195033_0_0_6"/>
<keyword evidence="3" id="KW-1185">Reference proteome</keyword>
<keyword evidence="1" id="KW-0732">Signal</keyword>
<evidence type="ECO:0000256" key="1">
    <source>
        <dbReference type="SAM" id="SignalP"/>
    </source>
</evidence>
<proteinExistence type="predicted"/>
<name>Q21GB1_SACD2</name>
<dbReference type="OrthoDB" id="9852590at2"/>
<dbReference type="RefSeq" id="WP_011469484.1">
    <property type="nucleotide sequence ID" value="NC_007912.1"/>
</dbReference>
<feature type="chain" id="PRO_5004199869" evidence="1">
    <location>
        <begin position="19"/>
        <end position="108"/>
    </location>
</feature>
<organism evidence="2 3">
    <name type="scientific">Saccharophagus degradans (strain 2-40 / ATCC 43961 / DSM 17024)</name>
    <dbReference type="NCBI Taxonomy" id="203122"/>
    <lineage>
        <taxon>Bacteria</taxon>
        <taxon>Pseudomonadati</taxon>
        <taxon>Pseudomonadota</taxon>
        <taxon>Gammaproteobacteria</taxon>
        <taxon>Cellvibrionales</taxon>
        <taxon>Cellvibrionaceae</taxon>
        <taxon>Saccharophagus</taxon>
    </lineage>
</organism>
<protein>
    <submittedName>
        <fullName evidence="2">Uncharacterized protein</fullName>
    </submittedName>
</protein>
<dbReference type="eggNOG" id="ENOG502ZWUX">
    <property type="taxonomic scope" value="Bacteria"/>
</dbReference>
<accession>Q21GB1</accession>
<evidence type="ECO:0000313" key="2">
    <source>
        <dbReference type="EMBL" id="ABD82268.1"/>
    </source>
</evidence>
<evidence type="ECO:0000313" key="3">
    <source>
        <dbReference type="Proteomes" id="UP000001947"/>
    </source>
</evidence>
<dbReference type="GeneID" id="98614645"/>